<evidence type="ECO:0000313" key="6">
    <source>
        <dbReference type="EMBL" id="ETS86324.1"/>
    </source>
</evidence>
<dbReference type="CDD" id="cd05918">
    <property type="entry name" value="A_NRPS_SidN3_like"/>
    <property type="match status" value="5"/>
</dbReference>
<dbReference type="PROSITE" id="PS50075">
    <property type="entry name" value="CARRIER"/>
    <property type="match status" value="6"/>
</dbReference>
<dbReference type="eggNOG" id="KOG1176">
    <property type="taxonomic scope" value="Eukaryota"/>
</dbReference>
<dbReference type="NCBIfam" id="TIGR01733">
    <property type="entry name" value="AA-adenyl-dom"/>
    <property type="match status" value="5"/>
</dbReference>
<dbReference type="eggNOG" id="KOG1178">
    <property type="taxonomic scope" value="Eukaryota"/>
</dbReference>
<dbReference type="SUPFAM" id="SSF47336">
    <property type="entry name" value="ACP-like"/>
    <property type="match status" value="6"/>
</dbReference>
<feature type="region of interest" description="Disordered" evidence="4">
    <location>
        <begin position="163"/>
        <end position="195"/>
    </location>
</feature>
<feature type="domain" description="Carrier" evidence="5">
    <location>
        <begin position="4520"/>
        <end position="4596"/>
    </location>
</feature>
<evidence type="ECO:0000313" key="7">
    <source>
        <dbReference type="Proteomes" id="UP000030651"/>
    </source>
</evidence>
<dbReference type="FunFam" id="3.40.50.980:FF:000001">
    <property type="entry name" value="Non-ribosomal peptide synthetase"/>
    <property type="match status" value="1"/>
</dbReference>
<dbReference type="HOGENOM" id="CLU_000022_60_6_1"/>
<dbReference type="SUPFAM" id="SSF56801">
    <property type="entry name" value="Acetyl-CoA synthetase-like"/>
    <property type="match status" value="5"/>
</dbReference>
<dbReference type="Gene3D" id="3.40.50.12780">
    <property type="entry name" value="N-terminal domain of ligase-like"/>
    <property type="match status" value="5"/>
</dbReference>
<dbReference type="Gene3D" id="3.30.300.30">
    <property type="match status" value="5"/>
</dbReference>
<dbReference type="InterPro" id="IPR020806">
    <property type="entry name" value="PKS_PP-bd"/>
</dbReference>
<keyword evidence="2" id="KW-0597">Phosphoprotein</keyword>
<dbReference type="PANTHER" id="PTHR45527:SF16">
    <property type="entry name" value="NONRIBOSOMAL PEPTIDE SYNTHASE ATNA-RELATED"/>
    <property type="match status" value="1"/>
</dbReference>
<organism evidence="6 7">
    <name type="scientific">Pestalotiopsis fici (strain W106-1 / CGMCC3.15140)</name>
    <dbReference type="NCBI Taxonomy" id="1229662"/>
    <lineage>
        <taxon>Eukaryota</taxon>
        <taxon>Fungi</taxon>
        <taxon>Dikarya</taxon>
        <taxon>Ascomycota</taxon>
        <taxon>Pezizomycotina</taxon>
        <taxon>Sordariomycetes</taxon>
        <taxon>Xylariomycetidae</taxon>
        <taxon>Amphisphaeriales</taxon>
        <taxon>Sporocadaceae</taxon>
        <taxon>Pestalotiopsis</taxon>
    </lineage>
</organism>
<dbReference type="Proteomes" id="UP000030651">
    <property type="component" value="Unassembled WGS sequence"/>
</dbReference>
<dbReference type="PANTHER" id="PTHR45527">
    <property type="entry name" value="NONRIBOSOMAL PEPTIDE SYNTHETASE"/>
    <property type="match status" value="1"/>
</dbReference>
<dbReference type="GO" id="GO:0016874">
    <property type="term" value="F:ligase activity"/>
    <property type="evidence" value="ECO:0007669"/>
    <property type="project" value="UniProtKB-KW"/>
</dbReference>
<dbReference type="CDD" id="cd19542">
    <property type="entry name" value="CT_NRPS-like"/>
    <property type="match status" value="1"/>
</dbReference>
<dbReference type="Gene3D" id="3.30.559.30">
    <property type="entry name" value="Nonribosomal peptide synthetase, condensation domain"/>
    <property type="match status" value="6"/>
</dbReference>
<keyword evidence="7" id="KW-1185">Reference proteome</keyword>
<feature type="domain" description="Carrier" evidence="5">
    <location>
        <begin position="5624"/>
        <end position="5700"/>
    </location>
</feature>
<feature type="domain" description="Carrier" evidence="5">
    <location>
        <begin position="1184"/>
        <end position="1260"/>
    </location>
</feature>
<dbReference type="OMA" id="PREIEHH"/>
<dbReference type="InterPro" id="IPR001242">
    <property type="entry name" value="Condensation_dom"/>
</dbReference>
<protein>
    <recommendedName>
        <fullName evidence="5">Carrier domain-containing protein</fullName>
    </recommendedName>
</protein>
<dbReference type="InterPro" id="IPR020845">
    <property type="entry name" value="AMP-binding_CS"/>
</dbReference>
<proteinExistence type="predicted"/>
<dbReference type="InterPro" id="IPR010071">
    <property type="entry name" value="AA_adenyl_dom"/>
</dbReference>
<dbReference type="OrthoDB" id="416786at2759"/>
<evidence type="ECO:0000259" key="5">
    <source>
        <dbReference type="PROSITE" id="PS50075"/>
    </source>
</evidence>
<evidence type="ECO:0000256" key="3">
    <source>
        <dbReference type="ARBA" id="ARBA00022598"/>
    </source>
</evidence>
<keyword evidence="3" id="KW-0436">Ligase</keyword>
<dbReference type="PROSITE" id="PS00012">
    <property type="entry name" value="PHOSPHOPANTETHEINE"/>
    <property type="match status" value="3"/>
</dbReference>
<feature type="domain" description="Carrier" evidence="5">
    <location>
        <begin position="2314"/>
        <end position="2390"/>
    </location>
</feature>
<dbReference type="InterPro" id="IPR023213">
    <property type="entry name" value="CAT-like_dom_sf"/>
</dbReference>
<dbReference type="InterPro" id="IPR009081">
    <property type="entry name" value="PP-bd_ACP"/>
</dbReference>
<dbReference type="NCBIfam" id="NF003417">
    <property type="entry name" value="PRK04813.1"/>
    <property type="match status" value="5"/>
</dbReference>
<dbReference type="SUPFAM" id="SSF52777">
    <property type="entry name" value="CoA-dependent acyltransferases"/>
    <property type="match status" value="12"/>
</dbReference>
<dbReference type="GO" id="GO:0043041">
    <property type="term" value="P:amino acid activation for nonribosomal peptide biosynthetic process"/>
    <property type="evidence" value="ECO:0007669"/>
    <property type="project" value="TreeGrafter"/>
</dbReference>
<name>W3XJX6_PESFW</name>
<dbReference type="Pfam" id="PF00668">
    <property type="entry name" value="Condensation"/>
    <property type="match status" value="6"/>
</dbReference>
<dbReference type="GeneID" id="19265165"/>
<dbReference type="GO" id="GO:0031177">
    <property type="term" value="F:phosphopantetheine binding"/>
    <property type="evidence" value="ECO:0007669"/>
    <property type="project" value="InterPro"/>
</dbReference>
<dbReference type="FunFam" id="3.30.300.30:FF:000015">
    <property type="entry name" value="Nonribosomal peptide synthase SidD"/>
    <property type="match status" value="5"/>
</dbReference>
<feature type="domain" description="Carrier" evidence="5">
    <location>
        <begin position="3417"/>
        <end position="3492"/>
    </location>
</feature>
<dbReference type="InParanoid" id="W3XJX6"/>
<dbReference type="FunFam" id="1.10.1200.10:FF:000005">
    <property type="entry name" value="Nonribosomal peptide synthetase 1"/>
    <property type="match status" value="1"/>
</dbReference>
<dbReference type="RefSeq" id="XP_007826924.1">
    <property type="nucleotide sequence ID" value="XM_007828733.1"/>
</dbReference>
<dbReference type="Pfam" id="PF00501">
    <property type="entry name" value="AMP-binding"/>
    <property type="match status" value="5"/>
</dbReference>
<dbReference type="KEGG" id="pfy:PFICI_00152"/>
<dbReference type="SMART" id="SM00823">
    <property type="entry name" value="PKS_PP"/>
    <property type="match status" value="4"/>
</dbReference>
<dbReference type="CDD" id="cd19545">
    <property type="entry name" value="FUM14_C_NRPS-like"/>
    <property type="match status" value="4"/>
</dbReference>
<evidence type="ECO:0000256" key="4">
    <source>
        <dbReference type="SAM" id="MobiDB-lite"/>
    </source>
</evidence>
<dbReference type="InterPro" id="IPR006162">
    <property type="entry name" value="Ppantetheine_attach_site"/>
</dbReference>
<dbReference type="PROSITE" id="PS00455">
    <property type="entry name" value="AMP_BINDING"/>
    <property type="match status" value="5"/>
</dbReference>
<dbReference type="InterPro" id="IPR045851">
    <property type="entry name" value="AMP-bd_C_sf"/>
</dbReference>
<dbReference type="InterPro" id="IPR036736">
    <property type="entry name" value="ACP-like_sf"/>
</dbReference>
<dbReference type="GO" id="GO:0044550">
    <property type="term" value="P:secondary metabolite biosynthetic process"/>
    <property type="evidence" value="ECO:0007669"/>
    <property type="project" value="TreeGrafter"/>
</dbReference>
<dbReference type="GO" id="GO:0005737">
    <property type="term" value="C:cytoplasm"/>
    <property type="evidence" value="ECO:0007669"/>
    <property type="project" value="TreeGrafter"/>
</dbReference>
<accession>W3XJX6</accession>
<gene>
    <name evidence="6" type="ORF">PFICI_00152</name>
</gene>
<dbReference type="InterPro" id="IPR042099">
    <property type="entry name" value="ANL_N_sf"/>
</dbReference>
<dbReference type="STRING" id="1229662.W3XJX6"/>
<dbReference type="Pfam" id="PF00550">
    <property type="entry name" value="PP-binding"/>
    <property type="match status" value="6"/>
</dbReference>
<dbReference type="FunFam" id="3.40.50.12780:FF:000014">
    <property type="entry name" value="Nonribosomal peptide synthetase 1"/>
    <property type="match status" value="5"/>
</dbReference>
<dbReference type="InterPro" id="IPR000873">
    <property type="entry name" value="AMP-dep_synth/lig_dom"/>
</dbReference>
<reference evidence="7" key="1">
    <citation type="journal article" date="2015" name="BMC Genomics">
        <title>Genomic and transcriptomic analysis of the endophytic fungus Pestalotiopsis fici reveals its lifestyle and high potential for synthesis of natural products.</title>
        <authorList>
            <person name="Wang X."/>
            <person name="Zhang X."/>
            <person name="Liu L."/>
            <person name="Xiang M."/>
            <person name="Wang W."/>
            <person name="Sun X."/>
            <person name="Che Y."/>
            <person name="Guo L."/>
            <person name="Liu G."/>
            <person name="Guo L."/>
            <person name="Wang C."/>
            <person name="Yin W.B."/>
            <person name="Stadler M."/>
            <person name="Zhang X."/>
            <person name="Liu X."/>
        </authorList>
    </citation>
    <scope>NUCLEOTIDE SEQUENCE [LARGE SCALE GENOMIC DNA]</scope>
    <source>
        <strain evidence="7">W106-1 / CGMCC3.15140</strain>
    </source>
</reference>
<keyword evidence="1" id="KW-0596">Phosphopantetheine</keyword>
<evidence type="ECO:0000256" key="1">
    <source>
        <dbReference type="ARBA" id="ARBA00022450"/>
    </source>
</evidence>
<sequence>MALAQRQSADHTLVIDAVGYATRLPWCSDARLNERRYAALERVAQQNLGIVIILNARNDAGLTAQQPTMAPLLDYVASDQRHDHDYDVSLKSKLEGFAASALDISLDKFRKQSYKTWLALGGDSLTAVNFMGSCHEEAGIEVDIPDILQSGSVADLIDRIARSHQTKESTSNGTTELSQNGHGNGSGNLSSNGNCKDVTPGGLSDVLQDSLDEIQGVGPCSPMQENFLALQSMDSRAYQLQLAARISSTNPAIVVNPESIKQSWSAVVKRHVALRTTFVESVDRPGRFDQVVWSDLSPQISILPLHEAESKTSHQYGSGSPYHLVLAQVTGAQTFMKLFISHIIMDGVSTEILLRDLCRALAGILPVEESLKYEDLLYAQQPDTSSETLSYWSQYLLPVESTFLSSPNSRTSPTGPYSIHQDMQISPELARNLSEQHNTTLVNACQVAYALVLRSYTGADNVCFSYTTSGRHKRIKGLHDAVGNFVNTLPCRVDFSETKTVVEALRRMQGDFLSSLPYQGASLTDKREMSGSSLHQLSDSLLSFHRAPHDTVLARAGFDVDVVSWESSSDYNYTLMIKMDQQRLGLRFDVWESLISRDDALNILQLFRDSLDFVLQNSSQPCLDFIGLTAHDQSAIISSNQSPPAIVRDCVHDQVWATAIRQPDRPAICAWDGELTYSELGIATRRLATYLVSLGVGREVNVGLCMDKSLWAPVVMLAILQAGGVVVPFGNQHPPNRIQTMADNATVTILLADREHTQRLAGVIPRIIEVDGSFIGQLPTSNAVPWPKVSPEDTAWIVHTSGSTGVPKGVVLQHQALCTPMQTHSARYGMGPWTRALQFSAHTFDVTIMDIFTTLTFGGCVCIPSESQRVDDLGAAIKTLGVTFATLTPTVASLLDPQDLPTLNTLITTGEALTPAVAHPWLEVGKVKFFNAYGPSECTYTSTINGPLTSSEEATSVGFPAANCLWITDPRDFNRLSPIGAIGELLVEGPIAREYLHDPEKTASFFVIDPGFVKKLGLAPGRRMYRTGDLVRQAKDGSLIYLGRKDTQIKIRGQRVEILEIENRIAQSLPGNSRVCVDLVQAHSSLGSSLLIAAIEMPEVASQGSSVAGTLCDPSEDLKDLLQKLRSKLLDEFPLYMVPSHFVPFLTFATSASGKLDRRVMHTILERLTESQLSRFNKTAVQDPISTETEKTLQGIWAVALGRPSEEISRNDHFVQLGGDSVVAMRMTAIARRSNISLSVADIIRNPRLADMARVMDGSADAAERAAKEDPEPFALWSGFLKESEEEQKRRLTRVAEQCNILPSLVIDVYPASPLQEALMAMTSQQSGTYVVQQVFRLDSKVNLEQFEKSWTEVAASLAILRTRIVYTPDSGSVQVVIQDSPPWATASNLSSFLDKDRVAPFTYGTPLHRFAIVDDSTRNAHGSRERYFVWTAHHSAYDAHTITRIFETFARVFQGRPYDTETPLPRFMRYLEENNQNGGWERSATYWKKELDGAQLARFPEVPSPSYRPFAGGRLRHRLQQLQRPGGDKKYSNRVSVATILRAAWALVVASRTGNDEALFTEVLSGRDLPVPGIDDVVMPTVTSVPTRIRTDRKKAVVEYLSLVESQSRNTAPYAQFGLANIRRAVPGLGHDFDPGHLFIVQPGPPLNHIALAEMVGVETIKTEIQNFEGYALVVECTLDTDGAGIHVEMRFDEAVLSSSQAVALMAQLEHVAHTLQAYNRPDPVLDHSERSVAIEELDLVSSEDKEKLLKWNGPSPNAIQSTLDQLVREKMAKTPHSLAVCSWDGDLTYSQLDAAAESLAQHLVLLGVGPESLVGLCMDKSKFAVVSALAIQRAGGAVTPLGVQYPIARIQTILMDANISVVLVDIAQSKRFNTLVSNCVVVNNDLLGSLLAQDMTALSRASPSTSAWVIYTSGSTGVPKGVVLENQALCSSILAHGTRFGFTPSTRTFQFSAFTFDNAIQDFFTTLAFGGCVCIPSEQDRMNDLASAMKDLAVTFSSFTPTVLSLLDPESVPISLECIALVGEAVKPAVVQPWLGRVKLINAYGPAECSIHSAINDPMLFSEDASIIGYPVSNHLWVTNSRDHNSLVPIGAPGELLIEGPTLARGYLNDNAKTSKSFVLDPDFIKPLHLPPGRRMYRTGDLVRQRSDGRLVYLGRLDTQMKVRGQRIEAGEIESHIVSLQPQIRQACIDLVQVQSGADSTLLAAVELLNGFQVDDDNVERDEALDGIELPEFISRPSRYLNTMLGELRNKLLQVLPPFMVPTHFIPLSLPVNASGKLNRQATRAILEALTREQLRAFSVDQKNTGEDRMLSETEIQLRLLWAEVLGLQVEEIGGANDDFIQLGGDSVVAMRLVAAAQRAPIPMQLGVAEILQNPRLEDMARVSSEHTSAAIKASEADPVPFELWDGFQGAGENEQEERLTAVIEQCDDLTNLDEIVDVYPSTPLQEGLMAVTFQQPTAYVAQQVFRLGADVDIPRLQRAWEQISNKLAILRTRMAYTAGGSVQFVVRTALRWEFQSGLQTYLEHDKSVPFSYGTPLHRLAIVQDDSNRYFVWTGHHAAYDGWSLLRIFRMLVQVYQTGEDSLAVVPVSRFVRYLQERDEHATAAYWGGQLEGAELIQFPPLPSPNYQPHADSFLQIRLDGFCGEHVTSSTLPKAVLLRAAWAATVATYTGASEAIINVALSGRDAPVPDIGNIIGPTVTTVPVRIKAHNDQSVDAFLDAVDQQAKEMVPFAQIGLHGIRNVVSGLDSDFDPGHLFIIQPAPTGGELEALDAIGLHLDTAITDRPDFGGYALAVDCIVDADSINMEFRYDSHVLPHERATAILSQFEHTFRQLELHGSKHVIADLDLFSPADADTVRGWNQRPLSAKQACIHELIRVTAEENPQSPAVNAWNGEFTYATLYATARKLASHLSSDCGVGPEVTVGLCMDKSRWAVVSMLAILMAGGVVVPLGVQQPLARVGTITMDSKISTILVDNMQSTRLVGLEGISPRLIVMDAAFLEKLQSPQASGPICDAVSPGNAAWIVYTSGSTGVPKGVVLEHQALCSSIHAHGPRFGLDTSTRALQFAAHTFDAVIEDIFSVLVFGGCVCVPSEGQRLNELTDTIRDFNVNFVNITSTVASLIDPADVPMIKTLLFGGETVSPAVVEKWLGHAKMMNSYGPSECCVDVSCSAPIMHPRDAHTVGFPLDVSFWVTSQSDYNRLVPVGTPGELLVEGPLLARGYLNDPGKTAEAFVWDPEFVTRLGLSTGRRMYRTGDHVQQNPDGSLIHLGRIDSQIKIRGQRVEAGEVESNIVRCHREVRGACVDLIRPRDISGDPIFMAAIDVGEYGRDENDDQGSLPPQILRQPTQALRIMIQSLRADLLSVLPRYMVPSFVPMTSLPVNVSSKLDRRATREVLSGLSREELGAFEKAPESAESRPLSPMENQLREIWVEVLGCSPNLGPEDHFILLGGDSITAMRLVTVAQKVDIHVGVADVLQNPRLSDLARVAESYDSAKAAEEDPSAFELWDDFTSLRADLQQEWLTTIAERCGGLMSQDIEDVYPSTPLQEGLMAMTAQQPGAYVTQNLFRIQGIDVPRFKAAWVKLMDLLTILRTRIVYHRTQSGALQVVVRKALDWNETTDLQNYLAQDLALPFAYGTPLHRLAIILSANGEAEHFVWTQHHSGYDGYQNALTLKMLSQLYQHGVDQHHRPTPVSRFMKYLQQAADGTNGPAYWKQQLEGAQVTRFPPLLNRAHRPQAANVLHAQLEPDKNLGVTLPTLLRAAWAATVATYTGSQESVLNVALSGRDLPLADIASIVAPTVTTVPVRIRVDPKQTVSKFLAEVEDQSKQMVPYMHFGIQNIRKTAGLGQDFEPGHLFVVQPAFTDDSLEGIGLEEPTVVNNAGFSGYPLIVQCTVNADARDVNVEVQFDEKVLPLSRAEALVAQFEHFLQLLSTHGRPGAPPCSMGQLNLLNPIDAATLRQLNQETPKAHQKLIHDLVKSTVDQQPSAPAVSAWDGELSYGELDGAARRLAHHLVTLGVRPEVKVGVCMDKSRWAVVSMYAILQAGGVVVPLGVQFPVSRLATIIANAEVAVTLLDSAQAVRLEGVAPQPTVVDASFLGRLAIGNDTMPACTEISPSNAAWIVYTSGSTGTPKGSVLEHKALSTSLLTHGPLLNFGPQTRALNFSAYTFDITIQDLFTTLIFGGCVCVPSEFQRLNDLEAVIRSLQVNTLHLTTTVASLITPASVPLVKSVIFGGEAVTPAVVDMWLGHATLINTYGPSECCINSSYSLPIQRPEDASVVGFPVAGCFWVTDVNDYNRLCPLGAPGQLLIEGPLLAREYLGASEKTETSFIVDPGFVSTLGWATDSGPRRMYCTGDLVRQNSDGSLVHLGRCDAQIKIRGQRVETGEIESHITRVESKIQRVCVDLVHPSDSISGEPVLLAALEMQADQCSPNGSHEACVPAPANGAIPPTSHFHTMVQKVRSALGLVLPFYMIPHHFVPFSSLPMNASGKLDRRAICDVLSGLSYSQLGAYDRSLNAEDRPLTFMEQQLQVLWAEVLGRPAGTINADDDFIRLGGDSVTAMRLVALAQRKRMNLGVADILQNPRLADLASVAEEYGERALRVAQADPTPFELCRVDATDREEWLASLAEQCGVAPSSIVDAYPTTALQEGLMAITAQQPGAYVAQNVFRIRRDVDKSQFITHFQSIWAELMTILPILRTRIVYATQSGSVQIVLPDPLHWDIVDSDLSSYLARDQAVPFAYGTPLHRLAIVRTLSNKDDAFFVWSAHHAGYDGASMLQTFQLLAQVYQGEKQIATAPIPRFIKYLEQADKAQATEYWRLQLADANLTRFPPLPHPLYRPRADSVAQRRIRNGGTQSGTPVAILLRAAWAMTIASYTGSTESTSTVALSGRDIPVLGIENAVVPTLATVPVKTRFDDPAQPVSNFLASVERQTEEMRPFIHTGIQHIRAAVPGLGSDYDPGHLFIIQPIMEHGDRNPLQTLGLEPIVSDNAEFGGYALAVQCTVSIDHAVDVELRFDQEIIPPPMAEGLLSQFEHLLQMLENGGDTPIGKLDLFNPADLERVQRWNKPALQAEPEESCIHDLVQVMVDKQPQAQAVSSWDGALSYSELNRAACTLAHHLASLGVGPEVTVGICMDKSLWAVISMLAILQAGGVVVALGTQHPPSRIKTIIADADIHVVLVDKAQAKRLPGVAHSIVVEASFIEQLPASTLPPHSGVSPNNAAWIIYTSGSTGTPKGVVLEHKSLCKGIKSHGTLFGNSSKTRALQFASHTFGVVIEDMFTTLIFGGCTCIPSEDERLDMKGLAHMMRRTHVNFVNLTSTAASLIDPCDVPEIETIVLGGEAVRPAVVKLWKGHAKILNAYGQSECSVESVISMLSEDRDASNIGFPIAGSAAWVVDPSDYTRLVPVGAPGELLIQGPLLARGYLNDAAKTAASFISGTPLLTHLGISDSSHNRMYCTGDLVRQNADGSLIYLGRRDGQIKVRGQRVEVGEIESLIVQLYPEVSHAFVDLVESQNGTSPADLTLVAAIELQETGYTQVGEESKKQGLPMTVRAPTKDVLAMIQRIRTDLLQELPPYMVPGYFVPISGHLPINASGKLDRRAAREIIKALTPDQLRALNRIPSDPGRLLSRTEEHLRAAYAGVLGCSPEDIGLHDQFIQLGGDSVAAMHVAAACRKRGVRVSVRDVLQQQSISALSTLVEIRAKDGTSNSLPNMPAESSGVTDAQESVLNHHVSHPDVDMTYFAMDGKTTLGVERMVNACKQLITSIEALHTGFIRKDDKWERLVLSSFKPEVLVYVTEDTIDQWTESFVHDRKFGSFELGRPLADIAICIQKQTGAHRILFRFSHAIYDGMSLPKFWAILQQIYADNQTEQTASFSQYVAQVEHRRSQEASGYWTRLLQNTPMTPIGDSVPRDHEFVWRAQVIGPKTIELGQNIPMGMTCASVLKAAWAIVLANHAERDQVVFADIVSGRAGVDSSVGDVAGCCATPMPVCVRLDLSSTYLDLVQAVQKQHLDSMPFETFGFGQIAQHCTDWPAGTIPTSVINHAPTRVAGSKIEIGDTEYTICQPKQSEQDWTYSNIRIAWQQVDGELDLSLVYAVDHVTSEVAQRLYDDLIFTIQRILTSPHALIQEQLPTST</sequence>
<dbReference type="Gene3D" id="1.10.1200.10">
    <property type="entry name" value="ACP-like"/>
    <property type="match status" value="6"/>
</dbReference>
<dbReference type="EMBL" id="KI912109">
    <property type="protein sequence ID" value="ETS86324.1"/>
    <property type="molecule type" value="Genomic_DNA"/>
</dbReference>
<dbReference type="Gene3D" id="3.30.559.10">
    <property type="entry name" value="Chloramphenicol acetyltransferase-like domain"/>
    <property type="match status" value="6"/>
</dbReference>
<evidence type="ECO:0000256" key="2">
    <source>
        <dbReference type="ARBA" id="ARBA00022553"/>
    </source>
</evidence>
<feature type="compositionally biased region" description="Polar residues" evidence="4">
    <location>
        <begin position="168"/>
        <end position="177"/>
    </location>
</feature>
<feature type="domain" description="Carrier" evidence="5">
    <location>
        <begin position="88"/>
        <end position="164"/>
    </location>
</feature>